<organism evidence="4 5">
    <name type="scientific">Aspergillus avenaceus</name>
    <dbReference type="NCBI Taxonomy" id="36643"/>
    <lineage>
        <taxon>Eukaryota</taxon>
        <taxon>Fungi</taxon>
        <taxon>Dikarya</taxon>
        <taxon>Ascomycota</taxon>
        <taxon>Pezizomycotina</taxon>
        <taxon>Eurotiomycetes</taxon>
        <taxon>Eurotiomycetidae</taxon>
        <taxon>Eurotiales</taxon>
        <taxon>Aspergillaceae</taxon>
        <taxon>Aspergillus</taxon>
        <taxon>Aspergillus subgen. Circumdati</taxon>
    </lineage>
</organism>
<protein>
    <submittedName>
        <fullName evidence="4">Peptidase A4 family-domain-containing protein</fullName>
    </submittedName>
</protein>
<evidence type="ECO:0000256" key="1">
    <source>
        <dbReference type="PIRSR" id="PIRSR600250-50"/>
    </source>
</evidence>
<dbReference type="PANTHER" id="PTHR37536:SF1">
    <property type="entry name" value="ASPERGILLOPEPSIN, PUTAITVE (AFU_ORTHOLOGUE AFUA_7G01200)"/>
    <property type="match status" value="1"/>
</dbReference>
<evidence type="ECO:0000256" key="2">
    <source>
        <dbReference type="SAM" id="MobiDB-lite"/>
    </source>
</evidence>
<dbReference type="Gene3D" id="2.60.120.700">
    <property type="entry name" value="Peptidase G1"/>
    <property type="match status" value="1"/>
</dbReference>
<dbReference type="AlphaFoldDB" id="A0A5N6U3Y8"/>
<dbReference type="OrthoDB" id="2862635at2759"/>
<accession>A0A5N6U3Y8</accession>
<dbReference type="InterPro" id="IPR013320">
    <property type="entry name" value="ConA-like_dom_sf"/>
</dbReference>
<name>A0A5N6U3Y8_ASPAV</name>
<dbReference type="InterPro" id="IPR000250">
    <property type="entry name" value="Peptidase_G1"/>
</dbReference>
<keyword evidence="5" id="KW-1185">Reference proteome</keyword>
<feature type="signal peptide" evidence="3">
    <location>
        <begin position="1"/>
        <end position="18"/>
    </location>
</feature>
<keyword evidence="3" id="KW-0732">Signal</keyword>
<evidence type="ECO:0000313" key="5">
    <source>
        <dbReference type="Proteomes" id="UP000325780"/>
    </source>
</evidence>
<feature type="active site" description="Proton acceptor" evidence="1">
    <location>
        <position position="209"/>
    </location>
</feature>
<feature type="chain" id="PRO_5025044409" evidence="3">
    <location>
        <begin position="19"/>
        <end position="275"/>
    </location>
</feature>
<dbReference type="Proteomes" id="UP000325780">
    <property type="component" value="Unassembled WGS sequence"/>
</dbReference>
<dbReference type="InterPro" id="IPR038656">
    <property type="entry name" value="Peptidase_G1_sf"/>
</dbReference>
<feature type="region of interest" description="Disordered" evidence="2">
    <location>
        <begin position="30"/>
        <end position="49"/>
    </location>
</feature>
<evidence type="ECO:0000256" key="3">
    <source>
        <dbReference type="SAM" id="SignalP"/>
    </source>
</evidence>
<dbReference type="Pfam" id="PF01828">
    <property type="entry name" value="Peptidase_A4"/>
    <property type="match status" value="1"/>
</dbReference>
<dbReference type="CDD" id="cd13426">
    <property type="entry name" value="Peptidase_G1"/>
    <property type="match status" value="1"/>
</dbReference>
<gene>
    <name evidence="4" type="ORF">BDV25DRAFT_31248</name>
</gene>
<sequence>MKLSPGIFAAALASGALAAPGSTLAERMEQRGMSHLTKPKQQAGDSTDASTQFRQAANVQYSQNWAGLVREKPPPEGPYTAVTATFTIPTSTPVPVEGESSGPDAGSIWVGIDGDTYNKAILQTGVDFYSDIDHPNHAWFEWYPAYATNFENIDINEGQTIVASVRSNSPSEGVAIIENRSTGQSVTKTVTAPSSDATLAGENADWIVEAFQSGGNQVVMADFGELKFTGVEADAGGAKYGTKDAEIIAMKQNDKVLTETEITSDSEFKVKYLNN</sequence>
<feature type="compositionally biased region" description="Polar residues" evidence="2">
    <location>
        <begin position="39"/>
        <end position="49"/>
    </location>
</feature>
<dbReference type="PANTHER" id="PTHR37536">
    <property type="entry name" value="PUTATIVE (AFU_ORTHOLOGUE AFUA_3G02970)-RELATED"/>
    <property type="match status" value="1"/>
</dbReference>
<dbReference type="SUPFAM" id="SSF49899">
    <property type="entry name" value="Concanavalin A-like lectins/glucanases"/>
    <property type="match status" value="1"/>
</dbReference>
<dbReference type="EMBL" id="ML742040">
    <property type="protein sequence ID" value="KAE8153345.1"/>
    <property type="molecule type" value="Genomic_DNA"/>
</dbReference>
<proteinExistence type="predicted"/>
<dbReference type="GO" id="GO:0070007">
    <property type="term" value="F:glutamic-type endopeptidase activity"/>
    <property type="evidence" value="ECO:0007669"/>
    <property type="project" value="InterPro"/>
</dbReference>
<reference evidence="4 5" key="1">
    <citation type="submission" date="2019-04" db="EMBL/GenBank/DDBJ databases">
        <title>Friends and foes A comparative genomics study of 23 Aspergillus species from section Flavi.</title>
        <authorList>
            <consortium name="DOE Joint Genome Institute"/>
            <person name="Kjaerbolling I."/>
            <person name="Vesth T."/>
            <person name="Frisvad J.C."/>
            <person name="Nybo J.L."/>
            <person name="Theobald S."/>
            <person name="Kildgaard S."/>
            <person name="Isbrandt T."/>
            <person name="Kuo A."/>
            <person name="Sato A."/>
            <person name="Lyhne E.K."/>
            <person name="Kogle M.E."/>
            <person name="Wiebenga A."/>
            <person name="Kun R.S."/>
            <person name="Lubbers R.J."/>
            <person name="Makela M.R."/>
            <person name="Barry K."/>
            <person name="Chovatia M."/>
            <person name="Clum A."/>
            <person name="Daum C."/>
            <person name="Haridas S."/>
            <person name="He G."/>
            <person name="LaButti K."/>
            <person name="Lipzen A."/>
            <person name="Mondo S."/>
            <person name="Riley R."/>
            <person name="Salamov A."/>
            <person name="Simmons B.A."/>
            <person name="Magnuson J.K."/>
            <person name="Henrissat B."/>
            <person name="Mortensen U.H."/>
            <person name="Larsen T.O."/>
            <person name="Devries R.P."/>
            <person name="Grigoriev I.V."/>
            <person name="Machida M."/>
            <person name="Baker S.E."/>
            <person name="Andersen M.R."/>
        </authorList>
    </citation>
    <scope>NUCLEOTIDE SEQUENCE [LARGE SCALE GENOMIC DNA]</scope>
    <source>
        <strain evidence="4 5">IBT 18842</strain>
    </source>
</reference>
<evidence type="ECO:0000313" key="4">
    <source>
        <dbReference type="EMBL" id="KAE8153345.1"/>
    </source>
</evidence>
<dbReference type="PRINTS" id="PR00977">
    <property type="entry name" value="SCYTLDPTASE"/>
</dbReference>
<dbReference type="GO" id="GO:0006508">
    <property type="term" value="P:proteolysis"/>
    <property type="evidence" value="ECO:0007669"/>
    <property type="project" value="InterPro"/>
</dbReference>